<dbReference type="EMBL" id="CAXHTB010000015">
    <property type="protein sequence ID" value="CAL0321396.1"/>
    <property type="molecule type" value="Genomic_DNA"/>
</dbReference>
<comment type="caution">
    <text evidence="2">The sequence shown here is derived from an EMBL/GenBank/DDBJ whole genome shotgun (WGS) entry which is preliminary data.</text>
</comment>
<accession>A0AAV1XIF8</accession>
<dbReference type="Proteomes" id="UP001497480">
    <property type="component" value="Unassembled WGS sequence"/>
</dbReference>
<feature type="region of interest" description="Disordered" evidence="1">
    <location>
        <begin position="45"/>
        <end position="74"/>
    </location>
</feature>
<feature type="compositionally biased region" description="Low complexity" evidence="1">
    <location>
        <begin position="56"/>
        <end position="68"/>
    </location>
</feature>
<dbReference type="AlphaFoldDB" id="A0AAV1XIF8"/>
<evidence type="ECO:0000313" key="3">
    <source>
        <dbReference type="Proteomes" id="UP001497480"/>
    </source>
</evidence>
<proteinExistence type="predicted"/>
<gene>
    <name evidence="2" type="ORF">LLUT_LOCUS22456</name>
</gene>
<organism evidence="2 3">
    <name type="scientific">Lupinus luteus</name>
    <name type="common">European yellow lupine</name>
    <dbReference type="NCBI Taxonomy" id="3873"/>
    <lineage>
        <taxon>Eukaryota</taxon>
        <taxon>Viridiplantae</taxon>
        <taxon>Streptophyta</taxon>
        <taxon>Embryophyta</taxon>
        <taxon>Tracheophyta</taxon>
        <taxon>Spermatophyta</taxon>
        <taxon>Magnoliopsida</taxon>
        <taxon>eudicotyledons</taxon>
        <taxon>Gunneridae</taxon>
        <taxon>Pentapetalae</taxon>
        <taxon>rosids</taxon>
        <taxon>fabids</taxon>
        <taxon>Fabales</taxon>
        <taxon>Fabaceae</taxon>
        <taxon>Papilionoideae</taxon>
        <taxon>50 kb inversion clade</taxon>
        <taxon>genistoids sensu lato</taxon>
        <taxon>core genistoids</taxon>
        <taxon>Genisteae</taxon>
        <taxon>Lupinus</taxon>
    </lineage>
</organism>
<sequence length="94" mass="10562">MAHKQNKFAGISSNEVDDERRLYECVRKYETVVNQIDELMGMMNNIGKKSRKSRSRSASGARASVSSSQRNNNEALVQTLTRFLHELGANPTDS</sequence>
<evidence type="ECO:0000313" key="2">
    <source>
        <dbReference type="EMBL" id="CAL0321396.1"/>
    </source>
</evidence>
<protein>
    <submittedName>
        <fullName evidence="2">Uncharacterized protein</fullName>
    </submittedName>
</protein>
<keyword evidence="3" id="KW-1185">Reference proteome</keyword>
<name>A0AAV1XIF8_LUPLU</name>
<evidence type="ECO:0000256" key="1">
    <source>
        <dbReference type="SAM" id="MobiDB-lite"/>
    </source>
</evidence>
<reference evidence="2 3" key="1">
    <citation type="submission" date="2024-03" db="EMBL/GenBank/DDBJ databases">
        <authorList>
            <person name="Martinez-Hernandez J."/>
        </authorList>
    </citation>
    <scope>NUCLEOTIDE SEQUENCE [LARGE SCALE GENOMIC DNA]</scope>
</reference>